<dbReference type="EMBL" id="JARJLG010000065">
    <property type="protein sequence ID" value="KAJ7755034.1"/>
    <property type="molecule type" value="Genomic_DNA"/>
</dbReference>
<gene>
    <name evidence="1" type="ORF">DFH07DRAFT_743483</name>
</gene>
<accession>A0AAD7J2S7</accession>
<reference evidence="1" key="1">
    <citation type="submission" date="2023-03" db="EMBL/GenBank/DDBJ databases">
        <title>Massive genome expansion in bonnet fungi (Mycena s.s.) driven by repeated elements and novel gene families across ecological guilds.</title>
        <authorList>
            <consortium name="Lawrence Berkeley National Laboratory"/>
            <person name="Harder C.B."/>
            <person name="Miyauchi S."/>
            <person name="Viragh M."/>
            <person name="Kuo A."/>
            <person name="Thoen E."/>
            <person name="Andreopoulos B."/>
            <person name="Lu D."/>
            <person name="Skrede I."/>
            <person name="Drula E."/>
            <person name="Henrissat B."/>
            <person name="Morin E."/>
            <person name="Kohler A."/>
            <person name="Barry K."/>
            <person name="LaButti K."/>
            <person name="Morin E."/>
            <person name="Salamov A."/>
            <person name="Lipzen A."/>
            <person name="Mereny Z."/>
            <person name="Hegedus B."/>
            <person name="Baldrian P."/>
            <person name="Stursova M."/>
            <person name="Weitz H."/>
            <person name="Taylor A."/>
            <person name="Grigoriev I.V."/>
            <person name="Nagy L.G."/>
            <person name="Martin F."/>
            <person name="Kauserud H."/>
        </authorList>
    </citation>
    <scope>NUCLEOTIDE SEQUENCE</scope>
    <source>
        <strain evidence="1">CBHHK188m</strain>
    </source>
</reference>
<dbReference type="AlphaFoldDB" id="A0AAD7J2S7"/>
<organism evidence="1 2">
    <name type="scientific">Mycena maculata</name>
    <dbReference type="NCBI Taxonomy" id="230809"/>
    <lineage>
        <taxon>Eukaryota</taxon>
        <taxon>Fungi</taxon>
        <taxon>Dikarya</taxon>
        <taxon>Basidiomycota</taxon>
        <taxon>Agaricomycotina</taxon>
        <taxon>Agaricomycetes</taxon>
        <taxon>Agaricomycetidae</taxon>
        <taxon>Agaricales</taxon>
        <taxon>Marasmiineae</taxon>
        <taxon>Mycenaceae</taxon>
        <taxon>Mycena</taxon>
    </lineage>
</organism>
<protein>
    <submittedName>
        <fullName evidence="1">Uncharacterized protein</fullName>
    </submittedName>
</protein>
<dbReference type="Proteomes" id="UP001215280">
    <property type="component" value="Unassembled WGS sequence"/>
</dbReference>
<evidence type="ECO:0000313" key="1">
    <source>
        <dbReference type="EMBL" id="KAJ7755034.1"/>
    </source>
</evidence>
<sequence length="124" mass="14515">MPRRGWAETARASLTGSEFGPEWAGLVEVWWVREELKAFNGTTRPLVAKKRPKEIGDWIQRARKYTPPMPDTADFESRWWDWWVEINPAWRGKTVPMLRARDGPWLLMEVYGQNGFLNVLTALK</sequence>
<keyword evidence="2" id="KW-1185">Reference proteome</keyword>
<name>A0AAD7J2S7_9AGAR</name>
<evidence type="ECO:0000313" key="2">
    <source>
        <dbReference type="Proteomes" id="UP001215280"/>
    </source>
</evidence>
<proteinExistence type="predicted"/>
<comment type="caution">
    <text evidence="1">The sequence shown here is derived from an EMBL/GenBank/DDBJ whole genome shotgun (WGS) entry which is preliminary data.</text>
</comment>